<evidence type="ECO:0000313" key="15">
    <source>
        <dbReference type="EMBL" id="MFC0524087.1"/>
    </source>
</evidence>
<dbReference type="EC" id="2.1.1.176" evidence="3"/>
<keyword evidence="5" id="KW-0698">rRNA processing</keyword>
<reference evidence="15 16" key="1">
    <citation type="submission" date="2024-09" db="EMBL/GenBank/DDBJ databases">
        <authorList>
            <person name="Sun Q."/>
            <person name="Mori K."/>
        </authorList>
    </citation>
    <scope>NUCLEOTIDE SEQUENCE [LARGE SCALE GENOMIC DNA]</scope>
    <source>
        <strain evidence="15 16">NCAIM B.02529</strain>
    </source>
</reference>
<keyword evidence="7 13" id="KW-0808">Transferase</keyword>
<dbReference type="InterPro" id="IPR001678">
    <property type="entry name" value="MeTrfase_RsmB-F_NOP2_dom"/>
</dbReference>
<organism evidence="15 16">
    <name type="scientific">Pontibacillus salicampi</name>
    <dbReference type="NCBI Taxonomy" id="1449801"/>
    <lineage>
        <taxon>Bacteria</taxon>
        <taxon>Bacillati</taxon>
        <taxon>Bacillota</taxon>
        <taxon>Bacilli</taxon>
        <taxon>Bacillales</taxon>
        <taxon>Bacillaceae</taxon>
        <taxon>Pontibacillus</taxon>
    </lineage>
</organism>
<evidence type="ECO:0000259" key="14">
    <source>
        <dbReference type="PROSITE" id="PS51686"/>
    </source>
</evidence>
<keyword evidence="8 13" id="KW-0949">S-adenosyl-L-methionine</keyword>
<dbReference type="Gene3D" id="1.10.940.10">
    <property type="entry name" value="NusB-like"/>
    <property type="match status" value="1"/>
</dbReference>
<evidence type="ECO:0000256" key="2">
    <source>
        <dbReference type="ARBA" id="ARBA00004496"/>
    </source>
</evidence>
<dbReference type="CDD" id="cd02440">
    <property type="entry name" value="AdoMet_MTases"/>
    <property type="match status" value="1"/>
</dbReference>
<dbReference type="PANTHER" id="PTHR22807:SF53">
    <property type="entry name" value="RIBOSOMAL RNA SMALL SUBUNIT METHYLTRANSFERASE B-RELATED"/>
    <property type="match status" value="1"/>
</dbReference>
<evidence type="ECO:0000256" key="9">
    <source>
        <dbReference type="ARBA" id="ARBA00022884"/>
    </source>
</evidence>
<dbReference type="Proteomes" id="UP001589836">
    <property type="component" value="Unassembled WGS sequence"/>
</dbReference>
<keyword evidence="6 13" id="KW-0489">Methyltransferase</keyword>
<dbReference type="Pfam" id="PF01189">
    <property type="entry name" value="Methyltr_RsmB-F"/>
    <property type="match status" value="1"/>
</dbReference>
<dbReference type="InterPro" id="IPR049560">
    <property type="entry name" value="MeTrfase_RsmB-F_NOP2_cat"/>
</dbReference>
<gene>
    <name evidence="15" type="primary">rsmB</name>
    <name evidence="15" type="ORF">ACFFGV_10990</name>
</gene>
<dbReference type="InterPro" id="IPR029063">
    <property type="entry name" value="SAM-dependent_MTases_sf"/>
</dbReference>
<proteinExistence type="inferred from homology"/>
<sequence>MSNINLREAALDIVTRVGEQGGFSHLLINQTIQKKGLSQRDTALLTEIVYGTIQRKDTLDYFLSPFLHNKNKLKPWVLWLLYMSCYQMIYLERVPDHAVLHESAEIAKKRGHKGIVSMVNGVLRNLQRKGPASLDQIKDPIERLATETSHPVWMVQRWVAMYGMEQTSQMCHKNLERGTMTVRVNTTKYSREMVLQHLKEDGFEAAATDLSAEGITIYSGNILNHPLFQNGGLTVQDESSMLVGDMLQLNDNMMVLDACSAPGGKTTHIAEKMNNTGKVYAYDLHKKKVELVKQKAEQLGLTTIITGASDARNLPNLHEPESFHRILLDAPCSGLGVVRGKPDIKYAKSEKDIDTLSKIQYELLESVSLLLQLNGKLVYSTCTVDKKENEEVVKAFLTEHPDFEIDETFFDELPVEAQHLPGRTKWGLQLFPQDFDTDGFFITRIQRRSEHHG</sequence>
<comment type="subcellular location">
    <subcellularLocation>
        <location evidence="2">Cytoplasm</location>
    </subcellularLocation>
</comment>
<keyword evidence="9 13" id="KW-0694">RNA-binding</keyword>
<dbReference type="EMBL" id="JBHLTP010000009">
    <property type="protein sequence ID" value="MFC0524087.1"/>
    <property type="molecule type" value="Genomic_DNA"/>
</dbReference>
<evidence type="ECO:0000256" key="13">
    <source>
        <dbReference type="PROSITE-ProRule" id="PRU01023"/>
    </source>
</evidence>
<dbReference type="SUPFAM" id="SSF48013">
    <property type="entry name" value="NusB-like"/>
    <property type="match status" value="1"/>
</dbReference>
<protein>
    <recommendedName>
        <fullName evidence="3">16S rRNA (cytosine(967)-C(5))-methyltransferase</fullName>
        <ecNumber evidence="3">2.1.1.176</ecNumber>
    </recommendedName>
    <alternativeName>
        <fullName evidence="10">16S rRNA m5C967 methyltransferase</fullName>
    </alternativeName>
    <alternativeName>
        <fullName evidence="11">rRNA (cytosine-C(5)-)-methyltransferase RsmB</fullName>
    </alternativeName>
</protein>
<dbReference type="GO" id="GO:0032259">
    <property type="term" value="P:methylation"/>
    <property type="evidence" value="ECO:0007669"/>
    <property type="project" value="UniProtKB-KW"/>
</dbReference>
<accession>A0ABV6LP46</accession>
<dbReference type="InterPro" id="IPR006027">
    <property type="entry name" value="NusB_RsmB_TIM44"/>
</dbReference>
<feature type="binding site" evidence="13">
    <location>
        <position position="329"/>
    </location>
    <ligand>
        <name>S-adenosyl-L-methionine</name>
        <dbReference type="ChEBI" id="CHEBI:59789"/>
    </ligand>
</feature>
<dbReference type="InterPro" id="IPR004573">
    <property type="entry name" value="rRNA_ssu_MeTfrase_B"/>
</dbReference>
<evidence type="ECO:0000256" key="1">
    <source>
        <dbReference type="ARBA" id="ARBA00002724"/>
    </source>
</evidence>
<dbReference type="PROSITE" id="PS51686">
    <property type="entry name" value="SAM_MT_RSMB_NOP"/>
    <property type="match status" value="1"/>
</dbReference>
<comment type="catalytic activity">
    <reaction evidence="12">
        <text>cytidine(967) in 16S rRNA + S-adenosyl-L-methionine = 5-methylcytidine(967) in 16S rRNA + S-adenosyl-L-homocysteine + H(+)</text>
        <dbReference type="Rhea" id="RHEA:42748"/>
        <dbReference type="Rhea" id="RHEA-COMP:10219"/>
        <dbReference type="Rhea" id="RHEA-COMP:10220"/>
        <dbReference type="ChEBI" id="CHEBI:15378"/>
        <dbReference type="ChEBI" id="CHEBI:57856"/>
        <dbReference type="ChEBI" id="CHEBI:59789"/>
        <dbReference type="ChEBI" id="CHEBI:74483"/>
        <dbReference type="ChEBI" id="CHEBI:82748"/>
        <dbReference type="EC" id="2.1.1.176"/>
    </reaction>
</comment>
<dbReference type="InterPro" id="IPR023267">
    <property type="entry name" value="RCMT"/>
</dbReference>
<evidence type="ECO:0000256" key="7">
    <source>
        <dbReference type="ARBA" id="ARBA00022679"/>
    </source>
</evidence>
<dbReference type="NCBIfam" id="NF011494">
    <property type="entry name" value="PRK14902.1"/>
    <property type="match status" value="1"/>
</dbReference>
<dbReference type="PRINTS" id="PR02008">
    <property type="entry name" value="RCMTFAMILY"/>
</dbReference>
<dbReference type="PANTHER" id="PTHR22807">
    <property type="entry name" value="NOP2 YEAST -RELATED NOL1/NOP2/FMU SUN DOMAIN-CONTAINING"/>
    <property type="match status" value="1"/>
</dbReference>
<evidence type="ECO:0000256" key="6">
    <source>
        <dbReference type="ARBA" id="ARBA00022603"/>
    </source>
</evidence>
<comment type="caution">
    <text evidence="15">The sequence shown here is derived from an EMBL/GenBank/DDBJ whole genome shotgun (WGS) entry which is preliminary data.</text>
</comment>
<dbReference type="Pfam" id="PF01029">
    <property type="entry name" value="NusB"/>
    <property type="match status" value="1"/>
</dbReference>
<feature type="active site" description="Nucleophile" evidence="13">
    <location>
        <position position="382"/>
    </location>
</feature>
<dbReference type="NCBIfam" id="TIGR00563">
    <property type="entry name" value="rsmB"/>
    <property type="match status" value="1"/>
</dbReference>
<dbReference type="GO" id="GO:0008168">
    <property type="term" value="F:methyltransferase activity"/>
    <property type="evidence" value="ECO:0007669"/>
    <property type="project" value="UniProtKB-KW"/>
</dbReference>
<evidence type="ECO:0000256" key="5">
    <source>
        <dbReference type="ARBA" id="ARBA00022552"/>
    </source>
</evidence>
<comment type="similarity">
    <text evidence="13">Belongs to the class I-like SAM-binding methyltransferase superfamily. RsmB/NOP family.</text>
</comment>
<evidence type="ECO:0000256" key="11">
    <source>
        <dbReference type="ARBA" id="ARBA00031088"/>
    </source>
</evidence>
<feature type="domain" description="SAM-dependent MTase RsmB/NOP-type" evidence="14">
    <location>
        <begin position="170"/>
        <end position="448"/>
    </location>
</feature>
<evidence type="ECO:0000256" key="8">
    <source>
        <dbReference type="ARBA" id="ARBA00022691"/>
    </source>
</evidence>
<evidence type="ECO:0000256" key="12">
    <source>
        <dbReference type="ARBA" id="ARBA00047283"/>
    </source>
</evidence>
<keyword evidence="4" id="KW-0963">Cytoplasm</keyword>
<evidence type="ECO:0000313" key="16">
    <source>
        <dbReference type="Proteomes" id="UP001589836"/>
    </source>
</evidence>
<dbReference type="Gene3D" id="3.30.70.1170">
    <property type="entry name" value="Sun protein, domain 3"/>
    <property type="match status" value="1"/>
</dbReference>
<dbReference type="Pfam" id="PF22458">
    <property type="entry name" value="RsmF-B_ferredox"/>
    <property type="match status" value="1"/>
</dbReference>
<evidence type="ECO:0000256" key="3">
    <source>
        <dbReference type="ARBA" id="ARBA00012140"/>
    </source>
</evidence>
<evidence type="ECO:0000256" key="4">
    <source>
        <dbReference type="ARBA" id="ARBA00022490"/>
    </source>
</evidence>
<feature type="binding site" evidence="13">
    <location>
        <begin position="259"/>
        <end position="265"/>
    </location>
    <ligand>
        <name>S-adenosyl-L-methionine</name>
        <dbReference type="ChEBI" id="CHEBI:59789"/>
    </ligand>
</feature>
<dbReference type="InterPro" id="IPR054728">
    <property type="entry name" value="RsmB-like_ferredoxin"/>
</dbReference>
<dbReference type="InterPro" id="IPR035926">
    <property type="entry name" value="NusB-like_sf"/>
</dbReference>
<evidence type="ECO:0000256" key="10">
    <source>
        <dbReference type="ARBA" id="ARBA00030399"/>
    </source>
</evidence>
<dbReference type="RefSeq" id="WP_377347686.1">
    <property type="nucleotide sequence ID" value="NZ_JBHLTP010000009.1"/>
</dbReference>
<keyword evidence="16" id="KW-1185">Reference proteome</keyword>
<name>A0ABV6LP46_9BACI</name>
<feature type="binding site" evidence="13">
    <location>
        <position position="283"/>
    </location>
    <ligand>
        <name>S-adenosyl-L-methionine</name>
        <dbReference type="ChEBI" id="CHEBI:59789"/>
    </ligand>
</feature>
<comment type="function">
    <text evidence="1">Specifically methylates the cytosine at position 967 (m5C967) of 16S rRNA.</text>
</comment>
<dbReference type="SUPFAM" id="SSF53335">
    <property type="entry name" value="S-adenosyl-L-methionine-dependent methyltransferases"/>
    <property type="match status" value="1"/>
</dbReference>
<feature type="binding site" evidence="13">
    <location>
        <position position="310"/>
    </location>
    <ligand>
        <name>S-adenosyl-L-methionine</name>
        <dbReference type="ChEBI" id="CHEBI:59789"/>
    </ligand>
</feature>
<dbReference type="Gene3D" id="3.40.50.150">
    <property type="entry name" value="Vaccinia Virus protein VP39"/>
    <property type="match status" value="1"/>
</dbReference>